<organism evidence="2 3">
    <name type="scientific">Alkalilimnicola ehrlichii</name>
    <dbReference type="NCBI Taxonomy" id="351052"/>
    <lineage>
        <taxon>Bacteria</taxon>
        <taxon>Pseudomonadati</taxon>
        <taxon>Pseudomonadota</taxon>
        <taxon>Gammaproteobacteria</taxon>
        <taxon>Chromatiales</taxon>
        <taxon>Ectothiorhodospiraceae</taxon>
        <taxon>Alkalilimnicola</taxon>
    </lineage>
</organism>
<feature type="transmembrane region" description="Helical" evidence="1">
    <location>
        <begin position="88"/>
        <end position="106"/>
    </location>
</feature>
<feature type="transmembrane region" description="Helical" evidence="1">
    <location>
        <begin position="164"/>
        <end position="187"/>
    </location>
</feature>
<protein>
    <submittedName>
        <fullName evidence="2">Uncharacterized protein</fullName>
    </submittedName>
</protein>
<dbReference type="Proteomes" id="UP000256763">
    <property type="component" value="Unassembled WGS sequence"/>
</dbReference>
<reference evidence="3" key="1">
    <citation type="submission" date="2017-05" db="EMBL/GenBank/DDBJ databases">
        <authorList>
            <person name="Sharma S."/>
            <person name="Sidhu C."/>
            <person name="Pinnaka A.K."/>
        </authorList>
    </citation>
    <scope>NUCLEOTIDE SEQUENCE [LARGE SCALE GENOMIC DNA]</scope>
    <source>
        <strain evidence="3">AK93</strain>
    </source>
</reference>
<feature type="transmembrane region" description="Helical" evidence="1">
    <location>
        <begin position="54"/>
        <end position="76"/>
    </location>
</feature>
<evidence type="ECO:0000313" key="2">
    <source>
        <dbReference type="EMBL" id="RFA36825.1"/>
    </source>
</evidence>
<name>A0A3E0WXV4_9GAMM</name>
<keyword evidence="1" id="KW-1133">Transmembrane helix</keyword>
<keyword evidence="1" id="KW-0812">Transmembrane</keyword>
<keyword evidence="1" id="KW-0472">Membrane</keyword>
<evidence type="ECO:0000256" key="1">
    <source>
        <dbReference type="SAM" id="Phobius"/>
    </source>
</evidence>
<evidence type="ECO:0000313" key="3">
    <source>
        <dbReference type="Proteomes" id="UP000256763"/>
    </source>
</evidence>
<keyword evidence="3" id="KW-1185">Reference proteome</keyword>
<gene>
    <name evidence="2" type="ORF">CAL65_09895</name>
</gene>
<feature type="transmembrane region" description="Helical" evidence="1">
    <location>
        <begin position="113"/>
        <end position="133"/>
    </location>
</feature>
<dbReference type="AlphaFoldDB" id="A0A3E0WXV4"/>
<comment type="caution">
    <text evidence="2">The sequence shown here is derived from an EMBL/GenBank/DDBJ whole genome shotgun (WGS) entry which is preliminary data.</text>
</comment>
<proteinExistence type="predicted"/>
<dbReference type="EMBL" id="NFZW01000008">
    <property type="protein sequence ID" value="RFA36825.1"/>
    <property type="molecule type" value="Genomic_DNA"/>
</dbReference>
<sequence>MEARRRSFAIAEAPDIVYKSAMLSLAGAASAHTEAKWVVSTGNSSMYSNPVLRYIVYSVGGLLFLLHAIGIGIFLIAQENPGDAMPVLANFVVTVVAAIFAGLFVLNASGAIYTSRGFAAAGLLAILLVASIAASVFPFAGYIALFALAWPLAIWILEVPARTGAYVGLALTFANIIGGLIASMFALS</sequence>
<feature type="transmembrane region" description="Helical" evidence="1">
    <location>
        <begin position="139"/>
        <end position="157"/>
    </location>
</feature>
<accession>A0A3E0WXV4</accession>